<dbReference type="PANTHER" id="PTHR10283:SF82">
    <property type="entry name" value="SOLUTE CARRIER FAMILY 13 MEMBER 2"/>
    <property type="match status" value="1"/>
</dbReference>
<reference evidence="8" key="1">
    <citation type="submission" date="2019-06" db="EMBL/GenBank/DDBJ databases">
        <authorList>
            <consortium name="Wellcome Sanger Institute Data Sharing"/>
        </authorList>
    </citation>
    <scope>NUCLEOTIDE SEQUENCE [LARGE SCALE GENOMIC DNA]</scope>
</reference>
<feature type="transmembrane region" description="Helical" evidence="7">
    <location>
        <begin position="280"/>
        <end position="298"/>
    </location>
</feature>
<organism evidence="8 9">
    <name type="scientific">Salarias fasciatus</name>
    <name type="common">Jewelled blenny</name>
    <name type="synonym">Blennius fasciatus</name>
    <dbReference type="NCBI Taxonomy" id="181472"/>
    <lineage>
        <taxon>Eukaryota</taxon>
        <taxon>Metazoa</taxon>
        <taxon>Chordata</taxon>
        <taxon>Craniata</taxon>
        <taxon>Vertebrata</taxon>
        <taxon>Euteleostomi</taxon>
        <taxon>Actinopterygii</taxon>
        <taxon>Neopterygii</taxon>
        <taxon>Teleostei</taxon>
        <taxon>Neoteleostei</taxon>
        <taxon>Acanthomorphata</taxon>
        <taxon>Ovalentaria</taxon>
        <taxon>Blenniimorphae</taxon>
        <taxon>Blenniiformes</taxon>
        <taxon>Blennioidei</taxon>
        <taxon>Blenniidae</taxon>
        <taxon>Salariinae</taxon>
        <taxon>Salarias</taxon>
    </lineage>
</organism>
<dbReference type="GO" id="GO:0015141">
    <property type="term" value="F:succinate transmembrane transporter activity"/>
    <property type="evidence" value="ECO:0007669"/>
    <property type="project" value="TreeGrafter"/>
</dbReference>
<reference evidence="8" key="3">
    <citation type="submission" date="2025-09" db="UniProtKB">
        <authorList>
            <consortium name="Ensembl"/>
        </authorList>
    </citation>
    <scope>IDENTIFICATION</scope>
</reference>
<keyword evidence="9" id="KW-1185">Reference proteome</keyword>
<dbReference type="PANTHER" id="PTHR10283">
    <property type="entry name" value="SOLUTE CARRIER FAMILY 13 MEMBER"/>
    <property type="match status" value="1"/>
</dbReference>
<keyword evidence="3 7" id="KW-0812">Transmembrane</keyword>
<evidence type="ECO:0000313" key="9">
    <source>
        <dbReference type="Proteomes" id="UP000472267"/>
    </source>
</evidence>
<evidence type="ECO:0000256" key="7">
    <source>
        <dbReference type="SAM" id="Phobius"/>
    </source>
</evidence>
<feature type="transmembrane region" description="Helical" evidence="7">
    <location>
        <begin position="218"/>
        <end position="240"/>
    </location>
</feature>
<keyword evidence="6" id="KW-0915">Sodium</keyword>
<dbReference type="GO" id="GO:0005886">
    <property type="term" value="C:plasma membrane"/>
    <property type="evidence" value="ECO:0007669"/>
    <property type="project" value="TreeGrafter"/>
</dbReference>
<dbReference type="GO" id="GO:0015138">
    <property type="term" value="F:fumarate transmembrane transporter activity"/>
    <property type="evidence" value="ECO:0007669"/>
    <property type="project" value="TreeGrafter"/>
</dbReference>
<dbReference type="Ensembl" id="ENSSFAT00005055155.1">
    <property type="protein sequence ID" value="ENSSFAP00005053478.1"/>
    <property type="gene ID" value="ENSSFAG00005025451.1"/>
</dbReference>
<dbReference type="GO" id="GO:0017153">
    <property type="term" value="F:sodium:dicarboxylate symporter activity"/>
    <property type="evidence" value="ECO:0007669"/>
    <property type="project" value="TreeGrafter"/>
</dbReference>
<dbReference type="GO" id="GO:0015139">
    <property type="term" value="F:alpha-ketoglutarate transmembrane transporter activity"/>
    <property type="evidence" value="ECO:0007669"/>
    <property type="project" value="TreeGrafter"/>
</dbReference>
<evidence type="ECO:0000256" key="5">
    <source>
        <dbReference type="ARBA" id="ARBA00023136"/>
    </source>
</evidence>
<accession>A0A672JGW6</accession>
<dbReference type="Pfam" id="PF00939">
    <property type="entry name" value="Na_sulph_symp"/>
    <property type="match status" value="1"/>
</dbReference>
<evidence type="ECO:0000256" key="6">
    <source>
        <dbReference type="ARBA" id="ARBA00023201"/>
    </source>
</evidence>
<keyword evidence="6" id="KW-0739">Sodium transport</keyword>
<proteinExistence type="inferred from homology"/>
<evidence type="ECO:0000256" key="2">
    <source>
        <dbReference type="ARBA" id="ARBA00006772"/>
    </source>
</evidence>
<evidence type="ECO:0000256" key="3">
    <source>
        <dbReference type="ARBA" id="ARBA00022692"/>
    </source>
</evidence>
<sequence>MALYWCTECIPLAMTALLPVVLFPMLGIMEASEVCVQYLKDSNMLFFGGLLVAIAVEHWNLHKRIALQVLLIVGVKPSLLMIGFMSTTAFLSMWISNTASTAMMLPIANAVLQQLCDTEARAEEREMGLRAAKDGQDNETFEMNEKKEGTVCDRSPEAELRRLKREQKYEKLSKGMSLSVCYSASIGGTATLTGTTPNVILKGQIDELFPGNGGIINFASWFGFAFPNMVLMLALSWLWLQFLYLGFNLKKSFGCGTKKETDQEAFQVIKDEYKKLGRMTFAEACVLTIFTLLVLLWFTREPGFIPGWATVFPRAAGAPTTVGLLTHHGVMVPAAACSENRCFKLDEHAVFLGSHLTV</sequence>
<dbReference type="GO" id="GO:0071285">
    <property type="term" value="P:cellular response to lithium ion"/>
    <property type="evidence" value="ECO:0007669"/>
    <property type="project" value="TreeGrafter"/>
</dbReference>
<feature type="transmembrane region" description="Helical" evidence="7">
    <location>
        <begin position="44"/>
        <end position="62"/>
    </location>
</feature>
<keyword evidence="5 7" id="KW-0472">Membrane</keyword>
<comment type="similarity">
    <text evidence="2">Belongs to the SLC13A/DASS transporter (TC 2.A.47) family. NADC subfamily.</text>
</comment>
<feature type="transmembrane region" description="Helical" evidence="7">
    <location>
        <begin position="69"/>
        <end position="95"/>
    </location>
</feature>
<evidence type="ECO:0000256" key="4">
    <source>
        <dbReference type="ARBA" id="ARBA00022989"/>
    </source>
</evidence>
<evidence type="ECO:0000256" key="1">
    <source>
        <dbReference type="ARBA" id="ARBA00004141"/>
    </source>
</evidence>
<dbReference type="Proteomes" id="UP000472267">
    <property type="component" value="Chromosome 14"/>
</dbReference>
<dbReference type="AlphaFoldDB" id="A0A672JGW6"/>
<feature type="transmembrane region" description="Helical" evidence="7">
    <location>
        <begin position="12"/>
        <end position="32"/>
    </location>
</feature>
<dbReference type="InterPro" id="IPR001898">
    <property type="entry name" value="SLC13A/DASS"/>
</dbReference>
<keyword evidence="4 7" id="KW-1133">Transmembrane helix</keyword>
<evidence type="ECO:0000313" key="8">
    <source>
        <dbReference type="Ensembl" id="ENSSFAP00005053478.1"/>
    </source>
</evidence>
<gene>
    <name evidence="8" type="primary">LOC115400923</name>
</gene>
<reference evidence="8" key="2">
    <citation type="submission" date="2025-08" db="UniProtKB">
        <authorList>
            <consortium name="Ensembl"/>
        </authorList>
    </citation>
    <scope>IDENTIFICATION</scope>
</reference>
<protein>
    <submittedName>
        <fullName evidence="8">Solute carrier family 13 member 2</fullName>
    </submittedName>
</protein>
<name>A0A672JGW6_SALFA</name>
<keyword evidence="6" id="KW-0813">Transport</keyword>
<comment type="subcellular location">
    <subcellularLocation>
        <location evidence="1">Membrane</location>
        <topology evidence="1">Multi-pass membrane protein</topology>
    </subcellularLocation>
</comment>
<keyword evidence="6" id="KW-0406">Ion transport</keyword>